<evidence type="ECO:0000256" key="1">
    <source>
        <dbReference type="ARBA" id="ARBA00009861"/>
    </source>
</evidence>
<comment type="similarity">
    <text evidence="1">Belongs to the plant acyltransferase family.</text>
</comment>
<name>A0A6A6KUZ5_HEVBR</name>
<dbReference type="InterPro" id="IPR023213">
    <property type="entry name" value="CAT-like_dom_sf"/>
</dbReference>
<accession>A0A6A6KUZ5</accession>
<sequence>MAEAVKVEIENTEMIKPSSPTSPELKIFKLSLIDQLHPSFFTPILLFYSMDKNSTPASNKSQHLKLSLSRYLTLFYPLAGRIKDHSSINCNDEGIVFIEAQVNCPLSGILKQPPPVEVLERFLPGIDQSLEVRTEQPLLFVQENLFTCGGIAIGLQISHKIADAATIGIFLKGWAALAADGSREILVPNLTASSFLPPMDVPLILPADAIKVIASKPTSRRLVLDASSIAALQAKAASSSVPNPTRVEAVTAFIWKHSIKAARLNSGFPKLSVASQAVNIRKRIVQSLPENAVGNILACYFVSVREIIELESLVSSLRKGLQEFSKTWLEHFQRNDPLSAFVGLLEQISGMPREGSTDFYNFASWCKMPLYEADFGWGKPTWIAIPRMEVYNAATIMDTREGGGIEAWLCLSEEDMALLEHDEELLAYATFNPSII</sequence>
<dbReference type="AlphaFoldDB" id="A0A6A6KUZ5"/>
<comment type="caution">
    <text evidence="4">The sequence shown here is derived from an EMBL/GenBank/DDBJ whole genome shotgun (WGS) entry which is preliminary data.</text>
</comment>
<keyword evidence="5" id="KW-1185">Reference proteome</keyword>
<evidence type="ECO:0000256" key="2">
    <source>
        <dbReference type="ARBA" id="ARBA00022679"/>
    </source>
</evidence>
<evidence type="ECO:0000313" key="5">
    <source>
        <dbReference type="Proteomes" id="UP000467840"/>
    </source>
</evidence>
<reference evidence="4 5" key="1">
    <citation type="journal article" date="2020" name="Mol. Plant">
        <title>The Chromosome-Based Rubber Tree Genome Provides New Insights into Spurge Genome Evolution and Rubber Biosynthesis.</title>
        <authorList>
            <person name="Liu J."/>
            <person name="Shi C."/>
            <person name="Shi C.C."/>
            <person name="Li W."/>
            <person name="Zhang Q.J."/>
            <person name="Zhang Y."/>
            <person name="Li K."/>
            <person name="Lu H.F."/>
            <person name="Shi C."/>
            <person name="Zhu S.T."/>
            <person name="Xiao Z.Y."/>
            <person name="Nan H."/>
            <person name="Yue Y."/>
            <person name="Zhu X.G."/>
            <person name="Wu Y."/>
            <person name="Hong X.N."/>
            <person name="Fan G.Y."/>
            <person name="Tong Y."/>
            <person name="Zhang D."/>
            <person name="Mao C.L."/>
            <person name="Liu Y.L."/>
            <person name="Hao S.J."/>
            <person name="Liu W.Q."/>
            <person name="Lv M.Q."/>
            <person name="Zhang H.B."/>
            <person name="Liu Y."/>
            <person name="Hu-Tang G.R."/>
            <person name="Wang J.P."/>
            <person name="Wang J.H."/>
            <person name="Sun Y.H."/>
            <person name="Ni S.B."/>
            <person name="Chen W.B."/>
            <person name="Zhang X.C."/>
            <person name="Jiao Y.N."/>
            <person name="Eichler E.E."/>
            <person name="Li G.H."/>
            <person name="Liu X."/>
            <person name="Gao L.Z."/>
        </authorList>
    </citation>
    <scope>NUCLEOTIDE SEQUENCE [LARGE SCALE GENOMIC DNA]</scope>
    <source>
        <strain evidence="5">cv. GT1</strain>
        <tissue evidence="4">Leaf</tissue>
    </source>
</reference>
<keyword evidence="3" id="KW-0012">Acyltransferase</keyword>
<dbReference type="Pfam" id="PF02458">
    <property type="entry name" value="Transferase"/>
    <property type="match status" value="1"/>
</dbReference>
<protein>
    <recommendedName>
        <fullName evidence="6">BAHD acyltransferase</fullName>
    </recommendedName>
</protein>
<dbReference type="Proteomes" id="UP000467840">
    <property type="component" value="Chromosome 13"/>
</dbReference>
<evidence type="ECO:0000256" key="3">
    <source>
        <dbReference type="ARBA" id="ARBA00023315"/>
    </source>
</evidence>
<evidence type="ECO:0000313" key="4">
    <source>
        <dbReference type="EMBL" id="KAF2292832.1"/>
    </source>
</evidence>
<organism evidence="4 5">
    <name type="scientific">Hevea brasiliensis</name>
    <name type="common">Para rubber tree</name>
    <name type="synonym">Siphonia brasiliensis</name>
    <dbReference type="NCBI Taxonomy" id="3981"/>
    <lineage>
        <taxon>Eukaryota</taxon>
        <taxon>Viridiplantae</taxon>
        <taxon>Streptophyta</taxon>
        <taxon>Embryophyta</taxon>
        <taxon>Tracheophyta</taxon>
        <taxon>Spermatophyta</taxon>
        <taxon>Magnoliopsida</taxon>
        <taxon>eudicotyledons</taxon>
        <taxon>Gunneridae</taxon>
        <taxon>Pentapetalae</taxon>
        <taxon>rosids</taxon>
        <taxon>fabids</taxon>
        <taxon>Malpighiales</taxon>
        <taxon>Euphorbiaceae</taxon>
        <taxon>Crotonoideae</taxon>
        <taxon>Micrandreae</taxon>
        <taxon>Hevea</taxon>
    </lineage>
</organism>
<dbReference type="Gene3D" id="3.30.559.10">
    <property type="entry name" value="Chloramphenicol acetyltransferase-like domain"/>
    <property type="match status" value="2"/>
</dbReference>
<proteinExistence type="inferred from homology"/>
<dbReference type="PANTHER" id="PTHR31623">
    <property type="entry name" value="F21J9.9"/>
    <property type="match status" value="1"/>
</dbReference>
<dbReference type="EMBL" id="JAAGAX010000014">
    <property type="protein sequence ID" value="KAF2292832.1"/>
    <property type="molecule type" value="Genomic_DNA"/>
</dbReference>
<evidence type="ECO:0008006" key="6">
    <source>
        <dbReference type="Google" id="ProtNLM"/>
    </source>
</evidence>
<keyword evidence="2" id="KW-0808">Transferase</keyword>
<dbReference type="PANTHER" id="PTHR31623:SF19">
    <property type="entry name" value="VINORINE SYNTHASE-RELATED"/>
    <property type="match status" value="1"/>
</dbReference>
<dbReference type="GO" id="GO:0016746">
    <property type="term" value="F:acyltransferase activity"/>
    <property type="evidence" value="ECO:0007669"/>
    <property type="project" value="UniProtKB-KW"/>
</dbReference>
<gene>
    <name evidence="4" type="ORF">GH714_029244</name>
</gene>